<evidence type="ECO:0000313" key="1">
    <source>
        <dbReference type="EMBL" id="CAK9087456.1"/>
    </source>
</evidence>
<gene>
    <name evidence="1" type="ORF">SCF082_LOCUS41344</name>
</gene>
<accession>A0ABP0QJX8</accession>
<keyword evidence="2" id="KW-1185">Reference proteome</keyword>
<evidence type="ECO:0000313" key="2">
    <source>
        <dbReference type="Proteomes" id="UP001642464"/>
    </source>
</evidence>
<reference evidence="1 2" key="1">
    <citation type="submission" date="2024-02" db="EMBL/GenBank/DDBJ databases">
        <authorList>
            <person name="Chen Y."/>
            <person name="Shah S."/>
            <person name="Dougan E. K."/>
            <person name="Thang M."/>
            <person name="Chan C."/>
        </authorList>
    </citation>
    <scope>NUCLEOTIDE SEQUENCE [LARGE SCALE GENOMIC DNA]</scope>
</reference>
<name>A0ABP0QJX8_9DINO</name>
<organism evidence="1 2">
    <name type="scientific">Durusdinium trenchii</name>
    <dbReference type="NCBI Taxonomy" id="1381693"/>
    <lineage>
        <taxon>Eukaryota</taxon>
        <taxon>Sar</taxon>
        <taxon>Alveolata</taxon>
        <taxon>Dinophyceae</taxon>
        <taxon>Suessiales</taxon>
        <taxon>Symbiodiniaceae</taxon>
        <taxon>Durusdinium</taxon>
    </lineage>
</organism>
<proteinExistence type="predicted"/>
<comment type="caution">
    <text evidence="1">The sequence shown here is derived from an EMBL/GenBank/DDBJ whole genome shotgun (WGS) entry which is preliminary data.</text>
</comment>
<dbReference type="EMBL" id="CAXAMM010039574">
    <property type="protein sequence ID" value="CAK9087456.1"/>
    <property type="molecule type" value="Genomic_DNA"/>
</dbReference>
<protein>
    <submittedName>
        <fullName evidence="1">Uncharacterized protein</fullName>
    </submittedName>
</protein>
<sequence length="135" mass="15448">MRTIRDYQDDINSWPDGPGKQKLIDLVYRLKGRRLESSPDGTWGGTVEFAAIVKSLTTILLADVGPVRGRAPKGERDAEYEELRMSPGLIFWAPLQRARHYTEEHPTYDVQQYLEDCWDLSPKEILAELKSLADD</sequence>
<dbReference type="Proteomes" id="UP001642464">
    <property type="component" value="Unassembled WGS sequence"/>
</dbReference>